<dbReference type="EMBL" id="JAGIOP010000002">
    <property type="protein sequence ID" value="MBP2455133.1"/>
    <property type="molecule type" value="Genomic_DNA"/>
</dbReference>
<accession>A0ABS5A078</accession>
<organism evidence="1 2">
    <name type="scientific">Mycolicibacterium lutetiense</name>
    <dbReference type="NCBI Taxonomy" id="1641992"/>
    <lineage>
        <taxon>Bacteria</taxon>
        <taxon>Bacillati</taxon>
        <taxon>Actinomycetota</taxon>
        <taxon>Actinomycetes</taxon>
        <taxon>Mycobacteriales</taxon>
        <taxon>Mycobacteriaceae</taxon>
        <taxon>Mycolicibacterium</taxon>
    </lineage>
</organism>
<name>A0ABS5A078_9MYCO</name>
<evidence type="ECO:0008006" key="3">
    <source>
        <dbReference type="Google" id="ProtNLM"/>
    </source>
</evidence>
<dbReference type="Proteomes" id="UP000694460">
    <property type="component" value="Unassembled WGS sequence"/>
</dbReference>
<sequence>MIHTRPQLCLIADDIFTTASEAIAKSGAAHTIEAACHESSRGGGRKNRGIEYTVTAVLVALLVRFLMGRDISLVGAMETVGELNVDQLAAVGMARQDVTAIRIQTGTEYKRFHRFWNQRLLPLDPDFDLPARRMTNAEHEARLNARTNDERRRSEIADQLLTTVINDLLAGSIRVAAPANCEGDLVVDETIIDTAAPDGMLGSRPDRYRGASSVARYWARDKRGRVKIPGGPGETKSSGFGVGATFVSRIGRRDALHSEPALFVGMAVHAPTSGSVQGLAIALHHARRTGVDCRRGGRRSRRPSLTADMGYNPKSGFAELMLETGYSPVVRYPKHWNIEYPSALPPGAPEGPVPGPLQYAGAFYCPAVLKRIHGHRTPSTRELLSADNFGAHDRRLQSIYPFLMGLHSRPAMADCRFGRPRLNGTPPQRVKQRQVCPAALGTVMCPLKPESMQTETPGLPLAEPEWPAEAMACCCNSSVTVYFTPDQLRMAQGDLIPGSWEHTLYYEAARALTEQRFNLLKTRHVGGLASMKTGPRRTPMIKILIALAAVTVNIGAQQNHDPKATRSEAIDIRLRQLAEDLGYPPTPMPSRS</sequence>
<gene>
    <name evidence="1" type="ORF">JOF57_005046</name>
</gene>
<keyword evidence="2" id="KW-1185">Reference proteome</keyword>
<evidence type="ECO:0000313" key="2">
    <source>
        <dbReference type="Proteomes" id="UP000694460"/>
    </source>
</evidence>
<dbReference type="RefSeq" id="WP_209921526.1">
    <property type="nucleotide sequence ID" value="NZ_JAGIOP010000002.1"/>
</dbReference>
<reference evidence="1 2" key="1">
    <citation type="submission" date="2021-03" db="EMBL/GenBank/DDBJ databases">
        <title>Sequencing the genomes of 1000 actinobacteria strains.</title>
        <authorList>
            <person name="Klenk H.-P."/>
        </authorList>
    </citation>
    <scope>NUCLEOTIDE SEQUENCE [LARGE SCALE GENOMIC DNA]</scope>
    <source>
        <strain evidence="1 2">DSM 46713</strain>
    </source>
</reference>
<evidence type="ECO:0000313" key="1">
    <source>
        <dbReference type="EMBL" id="MBP2455133.1"/>
    </source>
</evidence>
<proteinExistence type="predicted"/>
<protein>
    <recommendedName>
        <fullName evidence="3">Transposase</fullName>
    </recommendedName>
</protein>
<comment type="caution">
    <text evidence="1">The sequence shown here is derived from an EMBL/GenBank/DDBJ whole genome shotgun (WGS) entry which is preliminary data.</text>
</comment>